<gene>
    <name evidence="1" type="primary">asp2</name>
    <name evidence="1" type="ORF">D1010_12745</name>
</gene>
<protein>
    <submittedName>
        <fullName evidence="1">Accessory Sec system protein Asp2</fullName>
    </submittedName>
</protein>
<dbReference type="SUPFAM" id="SSF53474">
    <property type="entry name" value="alpha/beta-Hydrolases"/>
    <property type="match status" value="1"/>
</dbReference>
<evidence type="ECO:0000313" key="2">
    <source>
        <dbReference type="Proteomes" id="UP000326779"/>
    </source>
</evidence>
<dbReference type="InterPro" id="IPR029058">
    <property type="entry name" value="AB_hydrolase_fold"/>
</dbReference>
<dbReference type="AlphaFoldDB" id="A0A5P8M6Q0"/>
<dbReference type="NCBIfam" id="TIGR03712">
    <property type="entry name" value="acc_sec_asp2"/>
    <property type="match status" value="1"/>
</dbReference>
<proteinExistence type="predicted"/>
<dbReference type="EMBL" id="CP045143">
    <property type="protein sequence ID" value="QFR24178.1"/>
    <property type="molecule type" value="Genomic_DNA"/>
</dbReference>
<dbReference type="Proteomes" id="UP000326779">
    <property type="component" value="Chromosome"/>
</dbReference>
<accession>A0A5P8M6Q0</accession>
<organism evidence="1 2">
    <name type="scientific">Schleiferilactobacillus harbinensis</name>
    <dbReference type="NCBI Taxonomy" id="304207"/>
    <lineage>
        <taxon>Bacteria</taxon>
        <taxon>Bacillati</taxon>
        <taxon>Bacillota</taxon>
        <taxon>Bacilli</taxon>
        <taxon>Lactobacillales</taxon>
        <taxon>Lactobacillaceae</taxon>
        <taxon>Schleiferilactobacillus</taxon>
    </lineage>
</organism>
<dbReference type="GO" id="GO:0015031">
    <property type="term" value="P:protein transport"/>
    <property type="evidence" value="ECO:0007669"/>
    <property type="project" value="InterPro"/>
</dbReference>
<name>A0A5P8M6Q0_9LACO</name>
<dbReference type="KEGG" id="lhb:D1010_12745"/>
<dbReference type="Pfam" id="PF16929">
    <property type="entry name" value="Asp2"/>
    <property type="match status" value="1"/>
</dbReference>
<sequence>MYSSLTGILRTIVWLCGRRCSPMADIKQHIVYWGSDHLAIKEKLPGYALYERVDEGLDLATIFSASYRNALFLLGQDAAVWSDAVLFSRLPANNILYDRRCAIAASIQPIADLKNAHAVDFSDIDRLAHIIHYDFFPAQWGFKLSFDRFRLAPDFTGELIERAQASATLRGDFGDEWTTLATWTQRTWSYGDWYETFYPECQFSTGVDVRFVLRVVAMSSGRLIATHTLESSDFLIGLPFYVGSEDADIMVSVAGKGSGEITLGRQHVVRTREGYGHLFAGGQRHIDPDVLAQSIATYFDAGDLKPPLVVYFSGFNIGESFDGLFMMQAMGVPFLLISDSRLYGGAFYMGSAVLENQILETIKDTLHRLGFGPHDVILTGLSMGTTGALYYGGQIAPKAIVVGKPLPDVGTVAERGRLYRPTGFETAADIVMMLGGSNDEQGIANVNEHFWRKFRKADLSQTILGVTYMRQDDYQPNGFDRIYHQLSTQNSPVQFLHKGWIGRHNDNTGGIVQWFVQIIRLILKTRYGREE</sequence>
<dbReference type="InterPro" id="IPR022267">
    <property type="entry name" value="Asp2"/>
</dbReference>
<reference evidence="1 2" key="1">
    <citation type="submission" date="2019-10" db="EMBL/GenBank/DDBJ databases">
        <title>The completed genome of Lactobacillus harbinensis M1.</title>
        <authorList>
            <person name="Zheng Y."/>
        </authorList>
    </citation>
    <scope>NUCLEOTIDE SEQUENCE [LARGE SCALE GENOMIC DNA]</scope>
    <source>
        <strain evidence="1 2">M1</strain>
    </source>
</reference>
<evidence type="ECO:0000313" key="1">
    <source>
        <dbReference type="EMBL" id="QFR24178.1"/>
    </source>
</evidence>